<organism evidence="1">
    <name type="scientific">Cyprideis torosa</name>
    <dbReference type="NCBI Taxonomy" id="163714"/>
    <lineage>
        <taxon>Eukaryota</taxon>
        <taxon>Metazoa</taxon>
        <taxon>Ecdysozoa</taxon>
        <taxon>Arthropoda</taxon>
        <taxon>Crustacea</taxon>
        <taxon>Oligostraca</taxon>
        <taxon>Ostracoda</taxon>
        <taxon>Podocopa</taxon>
        <taxon>Podocopida</taxon>
        <taxon>Cytherocopina</taxon>
        <taxon>Cytheroidea</taxon>
        <taxon>Cytherideidae</taxon>
        <taxon>Cyprideis</taxon>
    </lineage>
</organism>
<feature type="non-terminal residue" evidence="1">
    <location>
        <position position="1"/>
    </location>
</feature>
<dbReference type="AlphaFoldDB" id="A0A7R8WLA4"/>
<name>A0A7R8WLA4_9CRUS</name>
<accession>A0A7R8WLA4</accession>
<evidence type="ECO:0000313" key="1">
    <source>
        <dbReference type="EMBL" id="CAD7233865.1"/>
    </source>
</evidence>
<protein>
    <submittedName>
        <fullName evidence="1">Uncharacterized protein</fullName>
    </submittedName>
</protein>
<sequence length="95" mass="9938">MDLELNTAGVALLTPRTISETYPLQAILSDNSTVALQTGTGASDSPLTEVQLVVSVAVEMAARVLDPAEVGKATETLGMQEGPVTVESVEETRHD</sequence>
<proteinExistence type="predicted"/>
<dbReference type="EMBL" id="OB667140">
    <property type="protein sequence ID" value="CAD7233865.1"/>
    <property type="molecule type" value="Genomic_DNA"/>
</dbReference>
<gene>
    <name evidence="1" type="ORF">CTOB1V02_LOCUS11684</name>
</gene>
<reference evidence="1" key="1">
    <citation type="submission" date="2020-11" db="EMBL/GenBank/DDBJ databases">
        <authorList>
            <person name="Tran Van P."/>
        </authorList>
    </citation>
    <scope>NUCLEOTIDE SEQUENCE</scope>
</reference>